<reference evidence="5 6" key="1">
    <citation type="submission" date="2018-10" db="EMBL/GenBank/DDBJ databases">
        <title>The complete genome of Acinetobacter wuhouensis strain WCHAW010062.</title>
        <authorList>
            <person name="Hu Y."/>
            <person name="Long H."/>
            <person name="Feng Y."/>
            <person name="Zong Z."/>
        </authorList>
    </citation>
    <scope>NUCLEOTIDE SEQUENCE [LARGE SCALE GENOMIC DNA]</scope>
    <source>
        <strain evidence="5 6">WCHAW010062</strain>
    </source>
</reference>
<dbReference type="Gene3D" id="2.60.120.10">
    <property type="entry name" value="Jelly Rolls"/>
    <property type="match status" value="2"/>
</dbReference>
<evidence type="ECO:0000259" key="3">
    <source>
        <dbReference type="Pfam" id="PF02678"/>
    </source>
</evidence>
<dbReference type="PANTHER" id="PTHR13903">
    <property type="entry name" value="PIRIN-RELATED"/>
    <property type="match status" value="1"/>
</dbReference>
<dbReference type="PANTHER" id="PTHR13903:SF8">
    <property type="entry name" value="PIRIN"/>
    <property type="match status" value="1"/>
</dbReference>
<dbReference type="SUPFAM" id="SSF51182">
    <property type="entry name" value="RmlC-like cupins"/>
    <property type="match status" value="1"/>
</dbReference>
<dbReference type="EMBL" id="CP033133">
    <property type="protein sequence ID" value="AYO54793.1"/>
    <property type="molecule type" value="Genomic_DNA"/>
</dbReference>
<sequence length="342" mass="39235">MSEQEKISNHEIIYAIQPIEFRLDLKDPFLFTAHHIDHFPIGNEQMQPVTPPTDEKPYRMYYSETGVPGFPEHPHTGFETITFVESGYVDHFDSLGNSGRYGAGDVQWLSTGNGIEHCEMFPLLHTDKENPFELFQIWFNSSPQEKTEDPAYKMMWREHIPHVIETDAQGVKTDIRVVSGEFKSQQALERPKNSWAHAKENKVNIFMIQLDPHAELTIPATTATSNRFCYFYNGPTLGIEGETIPFKHLVELKSDVDIHLKNGAEIGRIMWLEGEPIGAPVAMRGPFVLNSDEELNTAFARYRQTHFGKWPWESTAPVFKRDQPRFASYNKGEEVEYPETAS</sequence>
<evidence type="ECO:0000313" key="6">
    <source>
        <dbReference type="Proteomes" id="UP000279962"/>
    </source>
</evidence>
<dbReference type="Proteomes" id="UP000279962">
    <property type="component" value="Chromosome"/>
</dbReference>
<dbReference type="Pfam" id="PF05726">
    <property type="entry name" value="Pirin_C"/>
    <property type="match status" value="1"/>
</dbReference>
<accession>A0A3G2T3E7</accession>
<protein>
    <submittedName>
        <fullName evidence="5">Pirin family protein</fullName>
    </submittedName>
</protein>
<proteinExistence type="inferred from homology"/>
<dbReference type="InterPro" id="IPR012093">
    <property type="entry name" value="Pirin"/>
</dbReference>
<dbReference type="CDD" id="cd02247">
    <property type="entry name" value="cupin_pirin_C"/>
    <property type="match status" value="1"/>
</dbReference>
<dbReference type="AlphaFoldDB" id="A0A3G2T3E7"/>
<dbReference type="InterPro" id="IPR014710">
    <property type="entry name" value="RmlC-like_jellyroll"/>
</dbReference>
<dbReference type="InterPro" id="IPR011051">
    <property type="entry name" value="RmlC_Cupin_sf"/>
</dbReference>
<feature type="domain" description="Pirin C-terminal" evidence="4">
    <location>
        <begin position="207"/>
        <end position="308"/>
    </location>
</feature>
<organism evidence="5 6">
    <name type="scientific">Acinetobacter wuhouensis</name>
    <dbReference type="NCBI Taxonomy" id="1879050"/>
    <lineage>
        <taxon>Bacteria</taxon>
        <taxon>Pseudomonadati</taxon>
        <taxon>Pseudomonadota</taxon>
        <taxon>Gammaproteobacteria</taxon>
        <taxon>Moraxellales</taxon>
        <taxon>Moraxellaceae</taxon>
        <taxon>Acinetobacter</taxon>
    </lineage>
</organism>
<dbReference type="RefSeq" id="WP_087553943.1">
    <property type="nucleotide sequence ID" value="NZ_CP033133.1"/>
</dbReference>
<gene>
    <name evidence="5" type="ORF">CDG68_14540</name>
</gene>
<dbReference type="Pfam" id="PF02678">
    <property type="entry name" value="Pirin"/>
    <property type="match status" value="1"/>
</dbReference>
<evidence type="ECO:0000313" key="5">
    <source>
        <dbReference type="EMBL" id="AYO54793.1"/>
    </source>
</evidence>
<evidence type="ECO:0000256" key="2">
    <source>
        <dbReference type="RuleBase" id="RU003457"/>
    </source>
</evidence>
<name>A0A3G2T3E7_9GAMM</name>
<dbReference type="InterPro" id="IPR003829">
    <property type="entry name" value="Pirin_N_dom"/>
</dbReference>
<evidence type="ECO:0000256" key="1">
    <source>
        <dbReference type="ARBA" id="ARBA00008416"/>
    </source>
</evidence>
<dbReference type="InterPro" id="IPR008778">
    <property type="entry name" value="Pirin_C_dom"/>
</dbReference>
<evidence type="ECO:0000259" key="4">
    <source>
        <dbReference type="Pfam" id="PF05726"/>
    </source>
</evidence>
<feature type="domain" description="Pirin N-terminal" evidence="3">
    <location>
        <begin position="58"/>
        <end position="138"/>
    </location>
</feature>
<comment type="similarity">
    <text evidence="1 2">Belongs to the pirin family.</text>
</comment>